<dbReference type="RefSeq" id="XP_025870836.2">
    <property type="nucleotide sequence ID" value="XM_026015051.2"/>
</dbReference>
<feature type="compositionally biased region" description="Pro residues" evidence="1">
    <location>
        <begin position="233"/>
        <end position="247"/>
    </location>
</feature>
<feature type="region of interest" description="Disordered" evidence="1">
    <location>
        <begin position="54"/>
        <end position="136"/>
    </location>
</feature>
<name>A0A3Q7TZS3_VULVU</name>
<dbReference type="AlphaFoldDB" id="A0A3Q7TZS3"/>
<proteinExistence type="predicted"/>
<evidence type="ECO:0000313" key="2">
    <source>
        <dbReference type="Proteomes" id="UP001652641"/>
    </source>
</evidence>
<accession>A0A3Q7TZS3</accession>
<protein>
    <submittedName>
        <fullName evidence="3">Uncharacterized protein</fullName>
    </submittedName>
</protein>
<dbReference type="Proteomes" id="UP001652641">
    <property type="component" value="Chromosome 14"/>
</dbReference>
<sequence>MTRRRGALGAQTGGVATPHLSLEDLSWCSADLSCLLRDWAAVPAGRWMVDGSQGAVASGRGVVDGGVGRWQRGRALTEDLRGAAPPGRRKGQGQPRPCQPTPRPTKAPRRAPRTQPEGRQAQSPSEPENDGKKVTCPFNFFPGKASRLQKQHFNLNSDSTFIHGATLSRDFIKGFNRFYRTCHIRKGDGANAFSLPPEFQQRLRKQIYRENAEQSSLVQTRRSDLTAGEQSPDGPPALPPTPGPLPPRKPKDRPAQVSSLGRPTRRSLQAPPPHLELEGAGPQTPVRDRGRDTGRGTGSCLFSSATPGVGSQAGWPTHGLRTESWKPPLLANPGVGHGVGRAADEPFSPSTLTCWGPVASPDPTAAREAHQPCILPPTWGHWHLCGSWTPLPGTPGGTSHQVSLPPLDLATDGGHPAHALLAAVPRDSTAHLSPGGLWTPTPLASPRWARTGRHRYPTCWALSF</sequence>
<organism evidence="2 3">
    <name type="scientific">Vulpes vulpes</name>
    <name type="common">Red fox</name>
    <dbReference type="NCBI Taxonomy" id="9627"/>
    <lineage>
        <taxon>Eukaryota</taxon>
        <taxon>Metazoa</taxon>
        <taxon>Chordata</taxon>
        <taxon>Craniata</taxon>
        <taxon>Vertebrata</taxon>
        <taxon>Euteleostomi</taxon>
        <taxon>Mammalia</taxon>
        <taxon>Eutheria</taxon>
        <taxon>Laurasiatheria</taxon>
        <taxon>Carnivora</taxon>
        <taxon>Caniformia</taxon>
        <taxon>Canidae</taxon>
        <taxon>Vulpes</taxon>
    </lineage>
</organism>
<reference evidence="3" key="2">
    <citation type="submission" date="2025-08" db="UniProtKB">
        <authorList>
            <consortium name="RefSeq"/>
        </authorList>
    </citation>
    <scope>IDENTIFICATION</scope>
    <source>
        <tissue evidence="3">Cell line</tissue>
    </source>
</reference>
<gene>
    <name evidence="3" type="primary">LOC112932189</name>
</gene>
<keyword evidence="2" id="KW-1185">Reference proteome</keyword>
<feature type="region of interest" description="Disordered" evidence="1">
    <location>
        <begin position="210"/>
        <end position="297"/>
    </location>
</feature>
<reference key="1">
    <citation type="submission" date="2019-01" db="UniProtKB">
        <authorList>
            <consortium name="RefSeq"/>
        </authorList>
    </citation>
    <scope>IDENTIFICATION</scope>
</reference>
<dbReference type="KEGG" id="vvp:112932189"/>
<evidence type="ECO:0000256" key="1">
    <source>
        <dbReference type="SAM" id="MobiDB-lite"/>
    </source>
</evidence>
<evidence type="ECO:0000313" key="3">
    <source>
        <dbReference type="RefSeq" id="XP_025870836.2"/>
    </source>
</evidence>
<dbReference type="GeneID" id="112932189"/>